<keyword evidence="3" id="KW-0067">ATP-binding</keyword>
<dbReference type="CDD" id="cd00293">
    <property type="entry name" value="USP-like"/>
    <property type="match status" value="1"/>
</dbReference>
<evidence type="ECO:0000313" key="6">
    <source>
        <dbReference type="Proteomes" id="UP000067461"/>
    </source>
</evidence>
<keyword evidence="6" id="KW-1185">Reference proteome</keyword>
<dbReference type="GO" id="GO:0005524">
    <property type="term" value="F:ATP binding"/>
    <property type="evidence" value="ECO:0007669"/>
    <property type="project" value="UniProtKB-KW"/>
</dbReference>
<dbReference type="PRINTS" id="PR01438">
    <property type="entry name" value="UNVRSLSTRESS"/>
</dbReference>
<dbReference type="Gene3D" id="3.40.50.620">
    <property type="entry name" value="HUPs"/>
    <property type="match status" value="1"/>
</dbReference>
<dbReference type="InterPro" id="IPR006016">
    <property type="entry name" value="UspA"/>
</dbReference>
<dbReference type="PANTHER" id="PTHR46268">
    <property type="entry name" value="STRESS RESPONSE PROTEIN NHAX"/>
    <property type="match status" value="1"/>
</dbReference>
<dbReference type="KEGG" id="cbaa:SRAA_0145"/>
<dbReference type="InterPro" id="IPR014729">
    <property type="entry name" value="Rossmann-like_a/b/a_fold"/>
</dbReference>
<gene>
    <name evidence="5" type="ORF">SRAA_0145</name>
</gene>
<evidence type="ECO:0000259" key="4">
    <source>
        <dbReference type="Pfam" id="PF00582"/>
    </source>
</evidence>
<dbReference type="AlphaFoldDB" id="A0A060NM54"/>
<keyword evidence="2" id="KW-0547">Nucleotide-binding</keyword>
<evidence type="ECO:0000256" key="1">
    <source>
        <dbReference type="ARBA" id="ARBA00008791"/>
    </source>
</evidence>
<evidence type="ECO:0000256" key="2">
    <source>
        <dbReference type="ARBA" id="ARBA00022741"/>
    </source>
</evidence>
<organism evidence="5 6">
    <name type="scientific">Serpentinimonas raichei</name>
    <dbReference type="NCBI Taxonomy" id="1458425"/>
    <lineage>
        <taxon>Bacteria</taxon>
        <taxon>Pseudomonadati</taxon>
        <taxon>Pseudomonadota</taxon>
        <taxon>Betaproteobacteria</taxon>
        <taxon>Burkholderiales</taxon>
        <taxon>Comamonadaceae</taxon>
        <taxon>Serpentinimonas</taxon>
    </lineage>
</organism>
<feature type="domain" description="UspA" evidence="4">
    <location>
        <begin position="1"/>
        <end position="144"/>
    </location>
</feature>
<name>A0A060NM54_9BURK</name>
<dbReference type="PANTHER" id="PTHR46268:SF27">
    <property type="entry name" value="UNIVERSAL STRESS PROTEIN RV2623"/>
    <property type="match status" value="1"/>
</dbReference>
<dbReference type="InterPro" id="IPR006015">
    <property type="entry name" value="Universal_stress_UspA"/>
</dbReference>
<dbReference type="Pfam" id="PF00582">
    <property type="entry name" value="Usp"/>
    <property type="match status" value="1"/>
</dbReference>
<dbReference type="RefSeq" id="WP_029462731.1">
    <property type="nucleotide sequence ID" value="NZ_AP014568.1"/>
</dbReference>
<dbReference type="STRING" id="1458425.SRAA_0145"/>
<comment type="similarity">
    <text evidence="1">Belongs to the universal stress protein A family.</text>
</comment>
<evidence type="ECO:0000256" key="3">
    <source>
        <dbReference type="ARBA" id="ARBA00022840"/>
    </source>
</evidence>
<dbReference type="HOGENOM" id="CLU_049301_11_0_4"/>
<sequence>MFKKILVPSDGSKLAHGAAEFAADLAKVHGASVVGLYVIDPFPYIGIGDASAAGLQAYMGEAQAAADRSLGDIQACCEARGVAFAADTIERNSTYEGILETAQDEGCDLIVMGSHGRTGVKALILGSVAQKVLTYAKVPVLIVKP</sequence>
<dbReference type="OrthoDB" id="5295044at2"/>
<reference evidence="5 6" key="1">
    <citation type="journal article" date="2014" name="Nat. Commun.">
        <title>Physiological and genomic features of highly alkaliphilic hydrogen-utilizing Betaproteobacteria from a continental serpentinizing site.</title>
        <authorList>
            <person name="Suzuki S."/>
            <person name="Kuenen J.G."/>
            <person name="Schipper K."/>
            <person name="van der Velde S."/>
            <person name="Ishii S."/>
            <person name="Wu A."/>
            <person name="Sorokin D.Y."/>
            <person name="Tenney A."/>
            <person name="Meng X.Y."/>
            <person name="Morrill P.L."/>
            <person name="Kamagata Y."/>
            <person name="Muyzer G."/>
            <person name="Nealson K.H."/>
        </authorList>
    </citation>
    <scope>NUCLEOTIDE SEQUENCE [LARGE SCALE GENOMIC DNA]</scope>
    <source>
        <strain evidence="5 6">A1</strain>
    </source>
</reference>
<evidence type="ECO:0000313" key="5">
    <source>
        <dbReference type="EMBL" id="BAO79999.1"/>
    </source>
</evidence>
<accession>A0A060NM54</accession>
<dbReference type="EMBL" id="AP014568">
    <property type="protein sequence ID" value="BAO79999.1"/>
    <property type="molecule type" value="Genomic_DNA"/>
</dbReference>
<dbReference type="Proteomes" id="UP000067461">
    <property type="component" value="Chromosome"/>
</dbReference>
<protein>
    <submittedName>
        <fullName evidence="5">Universal stress protein UspA and related nucleotide-binding protein</fullName>
    </submittedName>
</protein>
<dbReference type="SUPFAM" id="SSF52402">
    <property type="entry name" value="Adenine nucleotide alpha hydrolases-like"/>
    <property type="match status" value="1"/>
</dbReference>
<proteinExistence type="inferred from homology"/>